<feature type="transmembrane region" description="Helical" evidence="5">
    <location>
        <begin position="116"/>
        <end position="138"/>
    </location>
</feature>
<organism evidence="6 7">
    <name type="scientific">Orbus sasakiae</name>
    <dbReference type="NCBI Taxonomy" id="1078475"/>
    <lineage>
        <taxon>Bacteria</taxon>
        <taxon>Pseudomonadati</taxon>
        <taxon>Pseudomonadota</taxon>
        <taxon>Gammaproteobacteria</taxon>
        <taxon>Orbales</taxon>
        <taxon>Orbaceae</taxon>
        <taxon>Orbus</taxon>
    </lineage>
</organism>
<gene>
    <name evidence="6" type="ORF">GCM10023211_10720</name>
</gene>
<feature type="transmembrane region" description="Helical" evidence="5">
    <location>
        <begin position="230"/>
        <end position="252"/>
    </location>
</feature>
<comment type="subcellular location">
    <subcellularLocation>
        <location evidence="1">Membrane</location>
        <topology evidence="1">Multi-pass membrane protein</topology>
    </subcellularLocation>
</comment>
<feature type="transmembrane region" description="Helical" evidence="5">
    <location>
        <begin position="65"/>
        <end position="85"/>
    </location>
</feature>
<sequence>MTTKHEEKDYPSNAALVYDKIKASGDKEMSRDTWALILSAIAAGLSMGTSMLLKGILHAYLPNSSYSFLIESLGYSMGFVIVIMAKQQLFTENTVTAVIPAMNQPSARNFYRLFRLWGLVLFGNLIGTFVIAFAFLHLPAFTPDLESAFLASGAAIMQHTSFEIFSRSIFAGWLVATMVWILPNAKYSKIFIIILMTSVIQMGEFTHIIVGSAEIFYYMLAGKITLWQYLYPFAIPTILGNIVGGTFIFTLLSHAQVRSDMNSD</sequence>
<feature type="transmembrane region" description="Helical" evidence="5">
    <location>
        <begin position="164"/>
        <end position="183"/>
    </location>
</feature>
<evidence type="ECO:0000256" key="2">
    <source>
        <dbReference type="ARBA" id="ARBA00022692"/>
    </source>
</evidence>
<dbReference type="InterPro" id="IPR000292">
    <property type="entry name" value="For/NO2_transpt"/>
</dbReference>
<keyword evidence="4 5" id="KW-0472">Membrane</keyword>
<comment type="caution">
    <text evidence="6">The sequence shown here is derived from an EMBL/GenBank/DDBJ whole genome shotgun (WGS) entry which is preliminary data.</text>
</comment>
<dbReference type="EMBL" id="BAABHY010000001">
    <property type="protein sequence ID" value="GAA5108429.1"/>
    <property type="molecule type" value="Genomic_DNA"/>
</dbReference>
<dbReference type="Gene3D" id="1.20.1080.10">
    <property type="entry name" value="Glycerol uptake facilitator protein"/>
    <property type="match status" value="1"/>
</dbReference>
<dbReference type="PANTHER" id="PTHR30520">
    <property type="entry name" value="FORMATE TRANSPORTER-RELATED"/>
    <property type="match status" value="1"/>
</dbReference>
<evidence type="ECO:0000313" key="7">
    <source>
        <dbReference type="Proteomes" id="UP001500171"/>
    </source>
</evidence>
<keyword evidence="2 5" id="KW-0812">Transmembrane</keyword>
<dbReference type="PANTHER" id="PTHR30520:SF2">
    <property type="entry name" value="INNER MEMBRANE PROTEIN YFDC"/>
    <property type="match status" value="1"/>
</dbReference>
<dbReference type="InterPro" id="IPR023271">
    <property type="entry name" value="Aquaporin-like"/>
</dbReference>
<keyword evidence="3 5" id="KW-1133">Transmembrane helix</keyword>
<evidence type="ECO:0000256" key="3">
    <source>
        <dbReference type="ARBA" id="ARBA00022989"/>
    </source>
</evidence>
<feature type="transmembrane region" description="Helical" evidence="5">
    <location>
        <begin position="34"/>
        <end position="53"/>
    </location>
</feature>
<reference evidence="7" key="1">
    <citation type="journal article" date="2019" name="Int. J. Syst. Evol. Microbiol.">
        <title>The Global Catalogue of Microorganisms (GCM) 10K type strain sequencing project: providing services to taxonomists for standard genome sequencing and annotation.</title>
        <authorList>
            <consortium name="The Broad Institute Genomics Platform"/>
            <consortium name="The Broad Institute Genome Sequencing Center for Infectious Disease"/>
            <person name="Wu L."/>
            <person name="Ma J."/>
        </authorList>
    </citation>
    <scope>NUCLEOTIDE SEQUENCE [LARGE SCALE GENOMIC DNA]</scope>
    <source>
        <strain evidence="7">JCM 18050</strain>
    </source>
</reference>
<dbReference type="Pfam" id="PF01226">
    <property type="entry name" value="Form_Nir_trans"/>
    <property type="match status" value="1"/>
</dbReference>
<dbReference type="RefSeq" id="WP_345489598.1">
    <property type="nucleotide sequence ID" value="NZ_BAABHY010000001.1"/>
</dbReference>
<evidence type="ECO:0000313" key="6">
    <source>
        <dbReference type="EMBL" id="GAA5108429.1"/>
    </source>
</evidence>
<evidence type="ECO:0000256" key="5">
    <source>
        <dbReference type="SAM" id="Phobius"/>
    </source>
</evidence>
<protein>
    <submittedName>
        <fullName evidence="6">Formate/nitrite transporter family protein</fullName>
    </submittedName>
</protein>
<proteinExistence type="predicted"/>
<keyword evidence="7" id="KW-1185">Reference proteome</keyword>
<name>A0ABP9N378_9GAMM</name>
<feature type="transmembrane region" description="Helical" evidence="5">
    <location>
        <begin position="190"/>
        <end position="210"/>
    </location>
</feature>
<dbReference type="Proteomes" id="UP001500171">
    <property type="component" value="Unassembled WGS sequence"/>
</dbReference>
<accession>A0ABP9N378</accession>
<evidence type="ECO:0000256" key="4">
    <source>
        <dbReference type="ARBA" id="ARBA00023136"/>
    </source>
</evidence>
<evidence type="ECO:0000256" key="1">
    <source>
        <dbReference type="ARBA" id="ARBA00004141"/>
    </source>
</evidence>